<dbReference type="PANTHER" id="PTHR43318:SF1">
    <property type="entry name" value="POLYSACCHARIDE BIOSYNTHESIS PROTEIN EPSC-RELATED"/>
    <property type="match status" value="1"/>
</dbReference>
<dbReference type="InterPro" id="IPR003869">
    <property type="entry name" value="Polysac_CapD-like"/>
</dbReference>
<dbReference type="Pfam" id="PF13727">
    <property type="entry name" value="CoA_binding_3"/>
    <property type="match status" value="1"/>
</dbReference>
<gene>
    <name evidence="4" type="ORF">SAMN05877842_104117</name>
</gene>
<dbReference type="CDD" id="cd05237">
    <property type="entry name" value="UDP_invert_4-6DH_SDR_e"/>
    <property type="match status" value="1"/>
</dbReference>
<sequence length="601" mass="67867">MNYQIRYFIFFVLDSLSALSAVFIGYWLVNPSLNFNNSFIISATSLILTYQILAYFLHLFTRIWSAASVRDLWSVSFVTTSSVIVASFCQLILQGTVDFRENLIIWLLLQVLIGTPRVILRIFHEMKSTKPRGNLKRVLVVGAGGAGTMLIRSIQRNQLKEYEVVAIVDDNKNKQHLSLWGIEVCGTTDDIPRIVQEKDIHIIILAIPSLDKMQLKRIYELCKKTKAKIKTMPKIEDIMTGKVQFHDMNEVKIEDLLGREEVKLDMEAISNKIMNKKILVTGAGGSIGSEICRQVACFKPKQLILLGHGEFSIFSIHLELMENPQFSEIDFVPVIADVKDRETIFEVVQQYQPDVIYHAAAYKHVPLMEYNPREAVRNNIFGTQNIADAAHHFKVSNFVMISTDKAVNPTNVMGATKRIAEMIIQNLARESDTNFAAVRFGNVLGSRGSVVPRFRAQIAKGGPVKVTHPEMTRYFMTIPEASKLVLQAGVLAKGGEVFVLDMGEPIKILDLAKNLIRLSGFSEEEIGIEFTGIRPGEKMYEELLNSEEIQDEFIFPKIYIGKAHCPDEKRLMSLLSELETLESQELKRHVIDVANGKGWKG</sequence>
<keyword evidence="5" id="KW-1185">Reference proteome</keyword>
<name>A0A285U9L2_9BACL</name>
<dbReference type="PANTHER" id="PTHR43318">
    <property type="entry name" value="UDP-N-ACETYLGLUCOSAMINE 4,6-DEHYDRATASE"/>
    <property type="match status" value="1"/>
</dbReference>
<reference evidence="5" key="1">
    <citation type="submission" date="2017-08" db="EMBL/GenBank/DDBJ databases">
        <authorList>
            <person name="Varghese N."/>
            <person name="Submissions S."/>
        </authorList>
    </citation>
    <scope>NUCLEOTIDE SEQUENCE [LARGE SCALE GENOMIC DNA]</scope>
    <source>
        <strain evidence="5">JC23</strain>
    </source>
</reference>
<comment type="similarity">
    <text evidence="1">Belongs to the polysaccharide synthase family.</text>
</comment>
<evidence type="ECO:0000259" key="3">
    <source>
        <dbReference type="Pfam" id="PF02719"/>
    </source>
</evidence>
<dbReference type="Proteomes" id="UP000219252">
    <property type="component" value="Unassembled WGS sequence"/>
</dbReference>
<dbReference type="Pfam" id="PF02719">
    <property type="entry name" value="Polysacc_synt_2"/>
    <property type="match status" value="1"/>
</dbReference>
<protein>
    <submittedName>
        <fullName evidence="4">FlaA1/EpsC-like NDP-sugar epimerase</fullName>
    </submittedName>
</protein>
<dbReference type="InterPro" id="IPR051203">
    <property type="entry name" value="Polysaccharide_Synthase-Rel"/>
</dbReference>
<evidence type="ECO:0000313" key="5">
    <source>
        <dbReference type="Proteomes" id="UP000219252"/>
    </source>
</evidence>
<dbReference type="SUPFAM" id="SSF51735">
    <property type="entry name" value="NAD(P)-binding Rossmann-fold domains"/>
    <property type="match status" value="2"/>
</dbReference>
<dbReference type="AlphaFoldDB" id="A0A285U9L2"/>
<dbReference type="EMBL" id="OBQC01000004">
    <property type="protein sequence ID" value="SOC38387.1"/>
    <property type="molecule type" value="Genomic_DNA"/>
</dbReference>
<accession>A0A285U9L2</accession>
<feature type="domain" description="Polysaccharide biosynthesis protein CapD-like" evidence="3">
    <location>
        <begin position="278"/>
        <end position="561"/>
    </location>
</feature>
<evidence type="ECO:0000256" key="1">
    <source>
        <dbReference type="ARBA" id="ARBA00007430"/>
    </source>
</evidence>
<keyword evidence="2" id="KW-0472">Membrane</keyword>
<dbReference type="RefSeq" id="WP_097149112.1">
    <property type="nucleotide sequence ID" value="NZ_OBQC01000004.1"/>
</dbReference>
<dbReference type="OrthoDB" id="9803111at2"/>
<dbReference type="Gene3D" id="3.40.50.720">
    <property type="entry name" value="NAD(P)-binding Rossmann-like Domain"/>
    <property type="match status" value="2"/>
</dbReference>
<feature type="transmembrane region" description="Helical" evidence="2">
    <location>
        <begin position="39"/>
        <end position="60"/>
    </location>
</feature>
<feature type="transmembrane region" description="Helical" evidence="2">
    <location>
        <begin position="72"/>
        <end position="97"/>
    </location>
</feature>
<keyword evidence="2" id="KW-0812">Transmembrane</keyword>
<proteinExistence type="inferred from homology"/>
<organism evidence="4 5">
    <name type="scientific">Ureibacillus acetophenoni</name>
    <dbReference type="NCBI Taxonomy" id="614649"/>
    <lineage>
        <taxon>Bacteria</taxon>
        <taxon>Bacillati</taxon>
        <taxon>Bacillota</taxon>
        <taxon>Bacilli</taxon>
        <taxon>Bacillales</taxon>
        <taxon>Caryophanaceae</taxon>
        <taxon>Ureibacillus</taxon>
    </lineage>
</organism>
<dbReference type="InterPro" id="IPR036291">
    <property type="entry name" value="NAD(P)-bd_dom_sf"/>
</dbReference>
<keyword evidence="2" id="KW-1133">Transmembrane helix</keyword>
<feature type="transmembrane region" description="Helical" evidence="2">
    <location>
        <begin position="135"/>
        <end position="154"/>
    </location>
</feature>
<evidence type="ECO:0000313" key="4">
    <source>
        <dbReference type="EMBL" id="SOC38387.1"/>
    </source>
</evidence>
<feature type="transmembrane region" description="Helical" evidence="2">
    <location>
        <begin position="103"/>
        <end position="123"/>
    </location>
</feature>
<feature type="transmembrane region" description="Helical" evidence="2">
    <location>
        <begin position="7"/>
        <end position="27"/>
    </location>
</feature>
<evidence type="ECO:0000256" key="2">
    <source>
        <dbReference type="SAM" id="Phobius"/>
    </source>
</evidence>